<dbReference type="CDD" id="cd05233">
    <property type="entry name" value="SDR_c"/>
    <property type="match status" value="1"/>
</dbReference>
<sequence length="215" mass="23083">MSALKVAIVTGASSGVGRASAIALAAAGWSLALFARRAQSLEETKRLCADPTKVLLVQGDVSNEEDVKRLFQSTITSFGIPDLSHLPLPPNPQNAGITSPQVPVEDVSLETFQQVININLVGPFLCTREAVKQFKAQQPPGGRIINNGSISAYTPRPFSAAYTASKHAVLGLTKSTLLDGRAHNITCTQIDIGERSLPTYPDAARHRSSEVRRRR</sequence>
<gene>
    <name evidence="3" type="ORF">BN946_scf185042.g173</name>
</gene>
<dbReference type="PANTHER" id="PTHR43669:SF3">
    <property type="entry name" value="ALCOHOL DEHYDROGENASE, PUTATIVE (AFU_ORTHOLOGUE AFUA_3G03445)-RELATED"/>
    <property type="match status" value="1"/>
</dbReference>
<evidence type="ECO:0000256" key="2">
    <source>
        <dbReference type="ARBA" id="ARBA00023002"/>
    </source>
</evidence>
<dbReference type="Proteomes" id="UP000029665">
    <property type="component" value="Unassembled WGS sequence"/>
</dbReference>
<dbReference type="AlphaFoldDB" id="A0A060S524"/>
<evidence type="ECO:0000256" key="1">
    <source>
        <dbReference type="ARBA" id="ARBA00006484"/>
    </source>
</evidence>
<dbReference type="OMA" id="MPYIGRG"/>
<proteinExistence type="inferred from homology"/>
<dbReference type="InterPro" id="IPR036291">
    <property type="entry name" value="NAD(P)-bd_dom_sf"/>
</dbReference>
<keyword evidence="2" id="KW-0560">Oxidoreductase</keyword>
<dbReference type="SUPFAM" id="SSF51735">
    <property type="entry name" value="NAD(P)-binding Rossmann-fold domains"/>
    <property type="match status" value="1"/>
</dbReference>
<comment type="caution">
    <text evidence="3">The sequence shown here is derived from an EMBL/GenBank/DDBJ whole genome shotgun (WGS) entry which is preliminary data.</text>
</comment>
<dbReference type="HOGENOM" id="CLU_010194_2_10_1"/>
<dbReference type="EMBL" id="CCBP010000034">
    <property type="protein sequence ID" value="CDO69271.1"/>
    <property type="molecule type" value="Genomic_DNA"/>
</dbReference>
<accession>A0A060S524</accession>
<dbReference type="PANTHER" id="PTHR43669">
    <property type="entry name" value="5-KETO-D-GLUCONATE 5-REDUCTASE"/>
    <property type="match status" value="1"/>
</dbReference>
<dbReference type="GO" id="GO:0016491">
    <property type="term" value="F:oxidoreductase activity"/>
    <property type="evidence" value="ECO:0007669"/>
    <property type="project" value="UniProtKB-KW"/>
</dbReference>
<reference evidence="3" key="1">
    <citation type="submission" date="2014-01" db="EMBL/GenBank/DDBJ databases">
        <title>The genome of the white-rot fungus Pycnoporus cinnabarinus: a basidiomycete model with a versatile arsenal for lignocellulosic biomass breakdown.</title>
        <authorList>
            <person name="Levasseur A."/>
            <person name="Lomascolo A."/>
            <person name="Ruiz-Duenas F.J."/>
            <person name="Uzan E."/>
            <person name="Piumi F."/>
            <person name="Kues U."/>
            <person name="Ram A.F.J."/>
            <person name="Murat C."/>
            <person name="Haon M."/>
            <person name="Benoit I."/>
            <person name="Arfi Y."/>
            <person name="Chevret D."/>
            <person name="Drula E."/>
            <person name="Kwon M.J."/>
            <person name="Gouret P."/>
            <person name="Lesage-Meessen L."/>
            <person name="Lombard V."/>
            <person name="Mariette J."/>
            <person name="Noirot C."/>
            <person name="Park J."/>
            <person name="Patyshakuliyeva A."/>
            <person name="Wieneger R.A.B."/>
            <person name="Wosten H.A.B."/>
            <person name="Martin F."/>
            <person name="Coutinho P.M."/>
            <person name="de Vries R."/>
            <person name="Martinez A.T."/>
            <person name="Klopp C."/>
            <person name="Pontarotti P."/>
            <person name="Henrissat B."/>
            <person name="Record E."/>
        </authorList>
    </citation>
    <scope>NUCLEOTIDE SEQUENCE [LARGE SCALE GENOMIC DNA]</scope>
    <source>
        <strain evidence="3">BRFM137</strain>
    </source>
</reference>
<dbReference type="Gene3D" id="3.40.50.720">
    <property type="entry name" value="NAD(P)-binding Rossmann-like Domain"/>
    <property type="match status" value="1"/>
</dbReference>
<protein>
    <submittedName>
        <fullName evidence="3">Uncharacterized protein</fullName>
    </submittedName>
</protein>
<dbReference type="PRINTS" id="PR00081">
    <property type="entry name" value="GDHRDH"/>
</dbReference>
<organism evidence="3 4">
    <name type="scientific">Pycnoporus cinnabarinus</name>
    <name type="common">Cinnabar-red polypore</name>
    <name type="synonym">Trametes cinnabarina</name>
    <dbReference type="NCBI Taxonomy" id="5643"/>
    <lineage>
        <taxon>Eukaryota</taxon>
        <taxon>Fungi</taxon>
        <taxon>Dikarya</taxon>
        <taxon>Basidiomycota</taxon>
        <taxon>Agaricomycotina</taxon>
        <taxon>Agaricomycetes</taxon>
        <taxon>Polyporales</taxon>
        <taxon>Polyporaceae</taxon>
        <taxon>Trametes</taxon>
    </lineage>
</organism>
<keyword evidence="4" id="KW-1185">Reference proteome</keyword>
<dbReference type="InterPro" id="IPR002347">
    <property type="entry name" value="SDR_fam"/>
</dbReference>
<dbReference type="Pfam" id="PF00106">
    <property type="entry name" value="adh_short"/>
    <property type="match status" value="1"/>
</dbReference>
<dbReference type="STRING" id="5643.A0A060S524"/>
<name>A0A060S524_PYCCI</name>
<dbReference type="OrthoDB" id="1933717at2759"/>
<evidence type="ECO:0000313" key="4">
    <source>
        <dbReference type="Proteomes" id="UP000029665"/>
    </source>
</evidence>
<comment type="similarity">
    <text evidence="1">Belongs to the short-chain dehydrogenases/reductases (SDR) family.</text>
</comment>
<evidence type="ECO:0000313" key="3">
    <source>
        <dbReference type="EMBL" id="CDO69271.1"/>
    </source>
</evidence>